<evidence type="ECO:0000256" key="1">
    <source>
        <dbReference type="ARBA" id="ARBA00004117"/>
    </source>
</evidence>
<reference evidence="3" key="1">
    <citation type="submission" date="2018-06" db="EMBL/GenBank/DDBJ databases">
        <authorList>
            <person name="Zhirakovskaya E."/>
        </authorList>
    </citation>
    <scope>NUCLEOTIDE SEQUENCE</scope>
</reference>
<dbReference type="AlphaFoldDB" id="A0A3B0ZAG0"/>
<accession>A0A3B0ZAG0</accession>
<dbReference type="GO" id="GO:0005198">
    <property type="term" value="F:structural molecule activity"/>
    <property type="evidence" value="ECO:0007669"/>
    <property type="project" value="InterPro"/>
</dbReference>
<dbReference type="NCBIfam" id="TIGR00205">
    <property type="entry name" value="fliE"/>
    <property type="match status" value="1"/>
</dbReference>
<evidence type="ECO:0000256" key="2">
    <source>
        <dbReference type="ARBA" id="ARBA00023143"/>
    </source>
</evidence>
<gene>
    <name evidence="3" type="ORF">MNBD_GAMMA18-1288</name>
</gene>
<evidence type="ECO:0000313" key="3">
    <source>
        <dbReference type="EMBL" id="VAW84467.1"/>
    </source>
</evidence>
<organism evidence="3">
    <name type="scientific">hydrothermal vent metagenome</name>
    <dbReference type="NCBI Taxonomy" id="652676"/>
    <lineage>
        <taxon>unclassified sequences</taxon>
        <taxon>metagenomes</taxon>
        <taxon>ecological metagenomes</taxon>
    </lineage>
</organism>
<keyword evidence="3" id="KW-0969">Cilium</keyword>
<dbReference type="PANTHER" id="PTHR34653:SF1">
    <property type="entry name" value="FLAGELLAR HOOK-BASAL BODY COMPLEX PROTEIN FLIE"/>
    <property type="match status" value="1"/>
</dbReference>
<dbReference type="GO" id="GO:0071973">
    <property type="term" value="P:bacterial-type flagellum-dependent cell motility"/>
    <property type="evidence" value="ECO:0007669"/>
    <property type="project" value="InterPro"/>
</dbReference>
<protein>
    <submittedName>
        <fullName evidence="3">Flagellar hook-basal body complex protein FliE</fullName>
    </submittedName>
</protein>
<dbReference type="GO" id="GO:0009425">
    <property type="term" value="C:bacterial-type flagellum basal body"/>
    <property type="evidence" value="ECO:0007669"/>
    <property type="project" value="UniProtKB-SubCell"/>
</dbReference>
<proteinExistence type="inferred from homology"/>
<comment type="subcellular location">
    <subcellularLocation>
        <location evidence="1">Bacterial flagellum basal body</location>
    </subcellularLocation>
</comment>
<dbReference type="GO" id="GO:0003774">
    <property type="term" value="F:cytoskeletal motor activity"/>
    <property type="evidence" value="ECO:0007669"/>
    <property type="project" value="InterPro"/>
</dbReference>
<keyword evidence="3" id="KW-0282">Flagellum</keyword>
<dbReference type="InterPro" id="IPR001624">
    <property type="entry name" value="FliE"/>
</dbReference>
<dbReference type="Pfam" id="PF02049">
    <property type="entry name" value="FliE"/>
    <property type="match status" value="1"/>
</dbReference>
<sequence>MNNISGNSEISRVLAEMRSHSLQAQGLSAEKTANVPGADFADLLKQSVDKVNGLQKMSKANVTAFEMGDPNVSLADAMVSMQKASIAFQAMSQVRNKVIQAYQEVMSMPV</sequence>
<keyword evidence="3" id="KW-0966">Cell projection</keyword>
<dbReference type="PANTHER" id="PTHR34653">
    <property type="match status" value="1"/>
</dbReference>
<dbReference type="HAMAP" id="MF_00724">
    <property type="entry name" value="FliE"/>
    <property type="match status" value="1"/>
</dbReference>
<dbReference type="PRINTS" id="PR01006">
    <property type="entry name" value="FLGHOOKFLIE"/>
</dbReference>
<name>A0A3B0ZAG0_9ZZZZ</name>
<dbReference type="EMBL" id="UOFP01000048">
    <property type="protein sequence ID" value="VAW84467.1"/>
    <property type="molecule type" value="Genomic_DNA"/>
</dbReference>
<keyword evidence="2" id="KW-0975">Bacterial flagellum</keyword>